<keyword evidence="2" id="KW-1185">Reference proteome</keyword>
<dbReference type="Pfam" id="PF02924">
    <property type="entry name" value="HDPD"/>
    <property type="match status" value="2"/>
</dbReference>
<dbReference type="InterPro" id="IPR004195">
    <property type="entry name" value="Head_decoration_D"/>
</dbReference>
<dbReference type="STRING" id="582899.Hden_1221"/>
<sequence length="224" mass="22079">MGRALRTATWDEPTAVSDVLKSEKEGHFCRGVGVIKSGAGVCDIGLVLGKILTGAATATAKAGGNTGTGTVGAVAVNQGAKTGVYKVRFTAATVFQVLDPDGNVIGGNGATGTAFADDLGFTIAAGGTAFIAGDGFDITVAAGSGKLVAYDPTANDGSQIADSVLLHKVDATSADVAGAVILANGPAEISPAGLKWGANVTTQAHRDAALAVLAKKLILARQSA</sequence>
<evidence type="ECO:0008006" key="3">
    <source>
        <dbReference type="Google" id="ProtNLM"/>
    </source>
</evidence>
<dbReference type="EMBL" id="CP002083">
    <property type="protein sequence ID" value="ADJ23033.1"/>
    <property type="molecule type" value="Genomic_DNA"/>
</dbReference>
<organism evidence="1 2">
    <name type="scientific">Hyphomicrobium denitrificans (strain ATCC 51888 / DSM 1869 / NCIMB 11706 / TK 0415)</name>
    <dbReference type="NCBI Taxonomy" id="582899"/>
    <lineage>
        <taxon>Bacteria</taxon>
        <taxon>Pseudomonadati</taxon>
        <taxon>Pseudomonadota</taxon>
        <taxon>Alphaproteobacteria</taxon>
        <taxon>Hyphomicrobiales</taxon>
        <taxon>Hyphomicrobiaceae</taxon>
        <taxon>Hyphomicrobium</taxon>
    </lineage>
</organism>
<accession>D8JWC0</accession>
<dbReference type="eggNOG" id="ENOG5032ZUH">
    <property type="taxonomic scope" value="Bacteria"/>
</dbReference>
<reference evidence="2" key="1">
    <citation type="journal article" date="2011" name="J. Bacteriol.">
        <title>Genome sequences of eight morphologically diverse alphaproteobacteria.</title>
        <authorList>
            <consortium name="US DOE Joint Genome Institute"/>
            <person name="Brown P.J."/>
            <person name="Kysela D.T."/>
            <person name="Buechlein A."/>
            <person name="Hemmerich C."/>
            <person name="Brun Y.V."/>
        </authorList>
    </citation>
    <scope>NUCLEOTIDE SEQUENCE [LARGE SCALE GENOMIC DNA]</scope>
    <source>
        <strain evidence="2">ATCC 51888 / DSM 1869 / NCIB 11706 / TK 0415</strain>
    </source>
</reference>
<protein>
    <recommendedName>
        <fullName evidence="3">Head decoration protein</fullName>
    </recommendedName>
</protein>
<proteinExistence type="predicted"/>
<evidence type="ECO:0000313" key="1">
    <source>
        <dbReference type="EMBL" id="ADJ23033.1"/>
    </source>
</evidence>
<dbReference type="RefSeq" id="WP_013215248.1">
    <property type="nucleotide sequence ID" value="NC_014313.1"/>
</dbReference>
<name>D8JWC0_HYPDA</name>
<dbReference type="HOGENOM" id="CLU_110153_0_0_5"/>
<dbReference type="AlphaFoldDB" id="D8JWC0"/>
<dbReference type="OrthoDB" id="7996345at2"/>
<dbReference type="KEGG" id="hdn:Hden_1221"/>
<dbReference type="Proteomes" id="UP000002033">
    <property type="component" value="Chromosome"/>
</dbReference>
<gene>
    <name evidence="1" type="ordered locus">Hden_1221</name>
</gene>
<evidence type="ECO:0000313" key="2">
    <source>
        <dbReference type="Proteomes" id="UP000002033"/>
    </source>
</evidence>